<evidence type="ECO:0000256" key="4">
    <source>
        <dbReference type="ARBA" id="ARBA00022692"/>
    </source>
</evidence>
<comment type="subcellular location">
    <subcellularLocation>
        <location evidence="1">Cell membrane</location>
        <topology evidence="1">Multi-pass membrane protein</topology>
    </subcellularLocation>
</comment>
<feature type="transmembrane region" description="Helical" evidence="11">
    <location>
        <begin position="995"/>
        <end position="1014"/>
    </location>
</feature>
<dbReference type="PANTHER" id="PTHR43294:SF21">
    <property type="entry name" value="CATION TRANSPORTING ATPASE"/>
    <property type="match status" value="1"/>
</dbReference>
<proteinExistence type="inferred from homology"/>
<dbReference type="SFLD" id="SFLDF00027">
    <property type="entry name" value="p-type_atpase"/>
    <property type="match status" value="1"/>
</dbReference>
<keyword evidence="7 11" id="KW-1133">Transmembrane helix</keyword>
<evidence type="ECO:0000256" key="5">
    <source>
        <dbReference type="ARBA" id="ARBA00022741"/>
    </source>
</evidence>
<reference evidence="13 14" key="1">
    <citation type="journal article" date="2023" name="Microbiol. Spectr.">
        <title>Symbiosis of Carpenter Bees with Uncharacterized Lactic Acid Bacteria Showing NAD Auxotrophy.</title>
        <authorList>
            <person name="Kawasaki S."/>
            <person name="Ozawa K."/>
            <person name="Mori T."/>
            <person name="Yamamoto A."/>
            <person name="Ito M."/>
            <person name="Ohkuma M."/>
            <person name="Sakamoto M."/>
            <person name="Matsutani M."/>
        </authorList>
    </citation>
    <scope>NUCLEOTIDE SEQUENCE [LARGE SCALE GENOMIC DNA]</scope>
    <source>
        <strain evidence="13 14">Kim37-2</strain>
    </source>
</reference>
<keyword evidence="5" id="KW-0547">Nucleotide-binding</keyword>
<name>A0ABM8BB79_9BIFI</name>
<dbReference type="InterPro" id="IPR001757">
    <property type="entry name" value="P_typ_ATPase"/>
</dbReference>
<dbReference type="InterPro" id="IPR059000">
    <property type="entry name" value="ATPase_P-type_domA"/>
</dbReference>
<dbReference type="InterPro" id="IPR050510">
    <property type="entry name" value="Cation_transp_ATPase_P-type"/>
</dbReference>
<feature type="transmembrane region" description="Helical" evidence="11">
    <location>
        <begin position="125"/>
        <end position="144"/>
    </location>
</feature>
<dbReference type="SUPFAM" id="SSF81665">
    <property type="entry name" value="Calcium ATPase, transmembrane domain M"/>
    <property type="match status" value="1"/>
</dbReference>
<dbReference type="InterPro" id="IPR036412">
    <property type="entry name" value="HAD-like_sf"/>
</dbReference>
<evidence type="ECO:0000256" key="10">
    <source>
        <dbReference type="SAM" id="MobiDB-lite"/>
    </source>
</evidence>
<dbReference type="PRINTS" id="PR00119">
    <property type="entry name" value="CATATPASE"/>
</dbReference>
<feature type="transmembrane region" description="Helical" evidence="11">
    <location>
        <begin position="950"/>
        <end position="971"/>
    </location>
</feature>
<keyword evidence="4 11" id="KW-0812">Transmembrane</keyword>
<evidence type="ECO:0000256" key="2">
    <source>
        <dbReference type="ARBA" id="ARBA00005675"/>
    </source>
</evidence>
<dbReference type="SFLD" id="SFLDS00003">
    <property type="entry name" value="Haloacid_Dehalogenase"/>
    <property type="match status" value="1"/>
</dbReference>
<dbReference type="Pfam" id="PF00689">
    <property type="entry name" value="Cation_ATPase_C"/>
    <property type="match status" value="1"/>
</dbReference>
<accession>A0ABM8BB79</accession>
<keyword evidence="14" id="KW-1185">Reference proteome</keyword>
<feature type="domain" description="Cation-transporting P-type ATPase N-terminal" evidence="12">
    <location>
        <begin position="38"/>
        <end position="112"/>
    </location>
</feature>
<evidence type="ECO:0000256" key="8">
    <source>
        <dbReference type="ARBA" id="ARBA00023136"/>
    </source>
</evidence>
<feature type="transmembrane region" description="Helical" evidence="11">
    <location>
        <begin position="918"/>
        <end position="938"/>
    </location>
</feature>
<evidence type="ECO:0000256" key="3">
    <source>
        <dbReference type="ARBA" id="ARBA00022475"/>
    </source>
</evidence>
<comment type="similarity">
    <text evidence="2">Belongs to the cation transport ATPase (P-type) (TC 3.A.3) family. Type IIA subfamily.</text>
</comment>
<dbReference type="PROSITE" id="PS00154">
    <property type="entry name" value="ATPASE_E1_E2"/>
    <property type="match status" value="1"/>
</dbReference>
<dbReference type="Proteomes" id="UP001321766">
    <property type="component" value="Chromosome"/>
</dbReference>
<evidence type="ECO:0000259" key="12">
    <source>
        <dbReference type="SMART" id="SM00831"/>
    </source>
</evidence>
<dbReference type="InterPro" id="IPR008250">
    <property type="entry name" value="ATPase_P-typ_transduc_dom_A_sf"/>
</dbReference>
<comment type="catalytic activity">
    <reaction evidence="9">
        <text>ATP + H2O = ADP + phosphate + H(+)</text>
        <dbReference type="Rhea" id="RHEA:13065"/>
        <dbReference type="ChEBI" id="CHEBI:15377"/>
        <dbReference type="ChEBI" id="CHEBI:15378"/>
        <dbReference type="ChEBI" id="CHEBI:30616"/>
        <dbReference type="ChEBI" id="CHEBI:43474"/>
        <dbReference type="ChEBI" id="CHEBI:456216"/>
    </reaction>
</comment>
<evidence type="ECO:0000256" key="1">
    <source>
        <dbReference type="ARBA" id="ARBA00004651"/>
    </source>
</evidence>
<feature type="transmembrane region" description="Helical" evidence="11">
    <location>
        <begin position="96"/>
        <end position="113"/>
    </location>
</feature>
<dbReference type="InterPro" id="IPR044492">
    <property type="entry name" value="P_typ_ATPase_HD_dom"/>
</dbReference>
<dbReference type="Pfam" id="PF13246">
    <property type="entry name" value="Cation_ATPase"/>
    <property type="match status" value="2"/>
</dbReference>
<dbReference type="PRINTS" id="PR00121">
    <property type="entry name" value="NAKATPASE"/>
</dbReference>
<dbReference type="Pfam" id="PF00690">
    <property type="entry name" value="Cation_ATPase_N"/>
    <property type="match status" value="1"/>
</dbReference>
<dbReference type="Pfam" id="PF00122">
    <property type="entry name" value="E1-E2_ATPase"/>
    <property type="match status" value="1"/>
</dbReference>
<dbReference type="PANTHER" id="PTHR43294">
    <property type="entry name" value="SODIUM/POTASSIUM-TRANSPORTING ATPASE SUBUNIT ALPHA"/>
    <property type="match status" value="1"/>
</dbReference>
<feature type="transmembrane region" description="Helical" evidence="11">
    <location>
        <begin position="325"/>
        <end position="351"/>
    </location>
</feature>
<dbReference type="InterPro" id="IPR004014">
    <property type="entry name" value="ATPase_P-typ_cation-transptr_N"/>
</dbReference>
<evidence type="ECO:0000256" key="11">
    <source>
        <dbReference type="SAM" id="Phobius"/>
    </source>
</evidence>
<evidence type="ECO:0000313" key="13">
    <source>
        <dbReference type="EMBL" id="BDR53866.1"/>
    </source>
</evidence>
<keyword evidence="6" id="KW-0067">ATP-binding</keyword>
<keyword evidence="3" id="KW-1003">Cell membrane</keyword>
<dbReference type="InterPro" id="IPR006068">
    <property type="entry name" value="ATPase_P-typ_cation-transptr_C"/>
</dbReference>
<feature type="transmembrane region" description="Helical" evidence="11">
    <location>
        <begin position="294"/>
        <end position="313"/>
    </location>
</feature>
<evidence type="ECO:0000256" key="7">
    <source>
        <dbReference type="ARBA" id="ARBA00022989"/>
    </source>
</evidence>
<dbReference type="SUPFAM" id="SSF56784">
    <property type="entry name" value="HAD-like"/>
    <property type="match status" value="1"/>
</dbReference>
<dbReference type="SUPFAM" id="SSF81660">
    <property type="entry name" value="Metal cation-transporting ATPase, ATP-binding domain N"/>
    <property type="match status" value="1"/>
</dbReference>
<dbReference type="InterPro" id="IPR023299">
    <property type="entry name" value="ATPase_P-typ_cyto_dom_N"/>
</dbReference>
<organism evidence="13 14">
    <name type="scientific">Bombiscardovia nodaiensis</name>
    <dbReference type="NCBI Taxonomy" id="2932181"/>
    <lineage>
        <taxon>Bacteria</taxon>
        <taxon>Bacillati</taxon>
        <taxon>Actinomycetota</taxon>
        <taxon>Actinomycetes</taxon>
        <taxon>Bifidobacteriales</taxon>
        <taxon>Bifidobacteriaceae</taxon>
        <taxon>Bombiscardovia</taxon>
    </lineage>
</organism>
<evidence type="ECO:0000313" key="14">
    <source>
        <dbReference type="Proteomes" id="UP001321766"/>
    </source>
</evidence>
<sequence>MTGLSSSPERIDTGDSTVPEGHIRSGQAADSQALKGADPSLIDAGQVAQALAVDPEQGLSEQEAARRLERFGPNELAGEPPTPGWRKFLEQFKDPLVYLLLAATLISLLAWVVERTHPSAGSSSSPLPFDAIVIVIILLANAALGYAQEAKAERAVEALADMTAARANVLRAGRVRSLNTSEIVPGDVVVLAEGDTICADGRLFAAAGLHVSEASLTGESVPVSKRVGKLSQPAPLADRSNMVFNGTAVTQGTGRMVVTATGMETQVGKIAQLLAHTPEEPTPLQKEMAKVSKVLGVAVCAIAVVVLAALALMEGFRSAQDVIDSLLMAVSLAVAAVPEGLTAIMTVVLALGVQRMAKHHAIVKKLSSVETLGSASVICSDKTGTLTRNEMTVERVLVPAGQVRLSGTGYEPVGEMLPVGGVEAQEESEEHGSGRAAHDGNGGRSLAPQASASEVKVSPLLAGDVVWALAVGALANDGELVELPEQTPQEAQEGTTSELKAETGIGASVGANVPHTGQDGPVQSRWEAVGDPTEVCVVVAARKVRADDIVADFHRLAEIPFTSERKMMSVVASRAAAQVEADWERPSRGQEEQALDGREFTGRELVGQEPTSQVGLFTKGAPDVLLSRCDYIREAGQVRPLTGQDRASIMGQIEELSSEAYRTLGQAYRWLSGAELQDFAVPCGNAVGSGSGSEAEISAEIETRAETKCETEAGPDSDFQAPSPALKLSTERVVEGSDRLENGLIWTGMVGIIDPPRTEVRAAVSQAHRAGIRTVMITGDHPLTAGKIASDLGIIRAGEPTCTGTQLDQMNQPELDRTTAQVSVYARVAPEHKLQIVESLKRQGQIVAMTGDGVNDAPAVKAADIGVAMGITGTEVTKESAKMILADDNFATIVQAVREGRGIFDNIRKFLRYLLSSNMGEVFTVFGGVVFAGILGIAQPGSVGVTVPILATQLLWINLLTDAAPALAMGVDPQTEDTMGRPPRKMSDRVIDRDMWIDIVYIGLVMALVTLIGMDMHLSGGLFTDRSVSALGHEAQLREARTVGFTILVFAQLFNALASRSSRQSALVGLWSNAWLWGAIALSVALQLLVIYVPFLSAAFGTTPLTPTTWLECLGLAFTVLLASELRKLGKRAWRKVRG</sequence>
<dbReference type="SMART" id="SM00831">
    <property type="entry name" value="Cation_ATPase_N"/>
    <property type="match status" value="1"/>
</dbReference>
<dbReference type="InterPro" id="IPR018303">
    <property type="entry name" value="ATPase_P-typ_P_site"/>
</dbReference>
<protein>
    <submittedName>
        <fullName evidence="13">Haloacid dehalogenase</fullName>
    </submittedName>
</protein>
<dbReference type="SFLD" id="SFLDG00002">
    <property type="entry name" value="C1.7:_P-type_atpase_like"/>
    <property type="match status" value="1"/>
</dbReference>
<dbReference type="EMBL" id="AP026798">
    <property type="protein sequence ID" value="BDR53866.1"/>
    <property type="molecule type" value="Genomic_DNA"/>
</dbReference>
<dbReference type="Gene3D" id="1.20.1110.10">
    <property type="entry name" value="Calcium-transporting ATPase, transmembrane domain"/>
    <property type="match status" value="3"/>
</dbReference>
<feature type="transmembrane region" description="Helical" evidence="11">
    <location>
        <begin position="1107"/>
        <end position="1126"/>
    </location>
</feature>
<evidence type="ECO:0000256" key="6">
    <source>
        <dbReference type="ARBA" id="ARBA00022840"/>
    </source>
</evidence>
<dbReference type="Gene3D" id="3.40.1110.10">
    <property type="entry name" value="Calcium-transporting ATPase, cytoplasmic domain N"/>
    <property type="match status" value="1"/>
</dbReference>
<evidence type="ECO:0000256" key="9">
    <source>
        <dbReference type="ARBA" id="ARBA00049360"/>
    </source>
</evidence>
<gene>
    <name evidence="13" type="primary">pacL1</name>
    <name evidence="13" type="ORF">KIM372_17730</name>
</gene>
<feature type="region of interest" description="Disordered" evidence="10">
    <location>
        <begin position="1"/>
        <end position="36"/>
    </location>
</feature>
<dbReference type="SUPFAM" id="SSF81653">
    <property type="entry name" value="Calcium ATPase, transduction domain A"/>
    <property type="match status" value="1"/>
</dbReference>
<feature type="transmembrane region" description="Helical" evidence="11">
    <location>
        <begin position="1070"/>
        <end position="1095"/>
    </location>
</feature>
<dbReference type="NCBIfam" id="TIGR01494">
    <property type="entry name" value="ATPase_P-type"/>
    <property type="match status" value="2"/>
</dbReference>
<dbReference type="InterPro" id="IPR023298">
    <property type="entry name" value="ATPase_P-typ_TM_dom_sf"/>
</dbReference>
<feature type="region of interest" description="Disordered" evidence="10">
    <location>
        <begin position="422"/>
        <end position="450"/>
    </location>
</feature>
<dbReference type="Gene3D" id="2.70.150.10">
    <property type="entry name" value="Calcium-transporting ATPase, cytoplasmic transduction domain A"/>
    <property type="match status" value="1"/>
</dbReference>
<feature type="transmembrane region" description="Helical" evidence="11">
    <location>
        <begin position="1040"/>
        <end position="1058"/>
    </location>
</feature>
<keyword evidence="8 11" id="KW-0472">Membrane</keyword>